<accession>A0A975SL29</accession>
<evidence type="ECO:0000256" key="8">
    <source>
        <dbReference type="RuleBase" id="RU362101"/>
    </source>
</evidence>
<evidence type="ECO:0000256" key="2">
    <source>
        <dbReference type="ARBA" id="ARBA00010892"/>
    </source>
</evidence>
<feature type="transmembrane region" description="Helical" evidence="8">
    <location>
        <begin position="45"/>
        <end position="72"/>
    </location>
</feature>
<keyword evidence="10" id="KW-1185">Reference proteome</keyword>
<feature type="transmembrane region" description="Helical" evidence="8">
    <location>
        <begin position="134"/>
        <end position="158"/>
    </location>
</feature>
<feature type="transmembrane region" description="Helical" evidence="8">
    <location>
        <begin position="84"/>
        <end position="106"/>
    </location>
</feature>
<comment type="similarity">
    <text evidence="2 8">Belongs to the NiCoT transporter (TC 2.A.52) family.</text>
</comment>
<evidence type="ECO:0000256" key="1">
    <source>
        <dbReference type="ARBA" id="ARBA00004127"/>
    </source>
</evidence>
<dbReference type="Proteomes" id="UP000683428">
    <property type="component" value="Chromosome"/>
</dbReference>
<evidence type="ECO:0000256" key="3">
    <source>
        <dbReference type="ARBA" id="ARBA00022448"/>
    </source>
</evidence>
<keyword evidence="4" id="KW-0533">Nickel</keyword>
<dbReference type="KEGG" id="aiq:Azoinq_08065"/>
<feature type="transmembrane region" description="Helical" evidence="8">
    <location>
        <begin position="170"/>
        <end position="196"/>
    </location>
</feature>
<dbReference type="InterPro" id="IPR011541">
    <property type="entry name" value="Ni/Co_transpt_high_affinity"/>
</dbReference>
<evidence type="ECO:0000256" key="4">
    <source>
        <dbReference type="ARBA" id="ARBA00022596"/>
    </source>
</evidence>
<sequence>METLPHDWLALASLVLILGMKHGFDADHLAAIDGLTRYNSRHHPAIARYCGTLFSLGHGSVVVFISLLVATLANHWAVPGWMDLFGNLVSILFLSLLGLVNLWAVLAADPQEMVAPVGFKGRFLGGLQRTRHPLLIAGVGAIFAISFDTISQAALFAFTATRYGGWEQALGLGLLFMLGMLLTDGLNGLWISRLIARADQVARIASRVMSLVVSGISLLVAAYGAARLLSPTLDAWGDGKELALGLGVVGVVALSFFLALRLSRSAVAED</sequence>
<keyword evidence="7 8" id="KW-0472">Membrane</keyword>
<comment type="subcellular location">
    <subcellularLocation>
        <location evidence="8">Cell membrane</location>
        <topology evidence="8">Multi-pass membrane protein</topology>
    </subcellularLocation>
    <subcellularLocation>
        <location evidence="1">Endomembrane system</location>
        <topology evidence="1">Multi-pass membrane protein</topology>
    </subcellularLocation>
</comment>
<feature type="transmembrane region" description="Helical" evidence="8">
    <location>
        <begin position="208"/>
        <end position="230"/>
    </location>
</feature>
<dbReference type="GO" id="GO:0015099">
    <property type="term" value="F:nickel cation transmembrane transporter activity"/>
    <property type="evidence" value="ECO:0007669"/>
    <property type="project" value="UniProtKB-UniRule"/>
</dbReference>
<dbReference type="Pfam" id="PF03824">
    <property type="entry name" value="NicO"/>
    <property type="match status" value="1"/>
</dbReference>
<proteinExistence type="inferred from homology"/>
<dbReference type="PANTHER" id="PTHR31611">
    <property type="entry name" value="HIGH-AFFINITY NICKEL TRANSPORT PROTEIN NIC1"/>
    <property type="match status" value="1"/>
</dbReference>
<reference evidence="9" key="1">
    <citation type="submission" date="2020-11" db="EMBL/GenBank/DDBJ databases">
        <title>Azospira inquinata sp. nov.</title>
        <authorList>
            <person name="Moe W.M."/>
            <person name="Mikes M.C."/>
        </authorList>
    </citation>
    <scope>NUCLEOTIDE SEQUENCE</scope>
    <source>
        <strain evidence="9">Azo-3</strain>
    </source>
</reference>
<dbReference type="GO" id="GO:0005886">
    <property type="term" value="C:plasma membrane"/>
    <property type="evidence" value="ECO:0007669"/>
    <property type="project" value="UniProtKB-SubCell"/>
</dbReference>
<gene>
    <name evidence="9" type="ORF">Azoinq_08065</name>
</gene>
<protein>
    <recommendedName>
        <fullName evidence="8">Nickel/cobalt efflux system</fullName>
    </recommendedName>
</protein>
<dbReference type="GO" id="GO:0012505">
    <property type="term" value="C:endomembrane system"/>
    <property type="evidence" value="ECO:0007669"/>
    <property type="project" value="UniProtKB-SubCell"/>
</dbReference>
<keyword evidence="5 8" id="KW-0812">Transmembrane</keyword>
<dbReference type="EMBL" id="CP064782">
    <property type="protein sequence ID" value="QWT47834.1"/>
    <property type="molecule type" value="Genomic_DNA"/>
</dbReference>
<dbReference type="InterPro" id="IPR004688">
    <property type="entry name" value="Ni/Co_transpt"/>
</dbReference>
<name>A0A975SL29_9RHOO</name>
<evidence type="ECO:0000256" key="5">
    <source>
        <dbReference type="ARBA" id="ARBA00022692"/>
    </source>
</evidence>
<dbReference type="PANTHER" id="PTHR31611:SF0">
    <property type="entry name" value="HIGH-AFFINITY NICKEL TRANSPORT PROTEIN NIC1"/>
    <property type="match status" value="1"/>
</dbReference>
<evidence type="ECO:0000256" key="7">
    <source>
        <dbReference type="ARBA" id="ARBA00023136"/>
    </source>
</evidence>
<feature type="transmembrane region" description="Helical" evidence="8">
    <location>
        <begin position="6"/>
        <end position="24"/>
    </location>
</feature>
<keyword evidence="3 8" id="KW-0813">Transport</keyword>
<organism evidence="9 10">
    <name type="scientific">Azospira inquinata</name>
    <dbReference type="NCBI Taxonomy" id="2785627"/>
    <lineage>
        <taxon>Bacteria</taxon>
        <taxon>Pseudomonadati</taxon>
        <taxon>Pseudomonadota</taxon>
        <taxon>Betaproteobacteria</taxon>
        <taxon>Rhodocyclales</taxon>
        <taxon>Rhodocyclaceae</taxon>
        <taxon>Azospira</taxon>
    </lineage>
</organism>
<evidence type="ECO:0000313" key="9">
    <source>
        <dbReference type="EMBL" id="QWT47834.1"/>
    </source>
</evidence>
<evidence type="ECO:0000256" key="6">
    <source>
        <dbReference type="ARBA" id="ARBA00022989"/>
    </source>
</evidence>
<keyword evidence="6 8" id="KW-1133">Transmembrane helix</keyword>
<dbReference type="AlphaFoldDB" id="A0A975SL29"/>
<feature type="transmembrane region" description="Helical" evidence="8">
    <location>
        <begin position="242"/>
        <end position="260"/>
    </location>
</feature>
<evidence type="ECO:0000313" key="10">
    <source>
        <dbReference type="Proteomes" id="UP000683428"/>
    </source>
</evidence>
<dbReference type="RefSeq" id="WP_216130195.1">
    <property type="nucleotide sequence ID" value="NZ_CP064782.1"/>
</dbReference>